<sequence>MARAKKRPHLSLYEHEDDESTTTTVHQISGDWRRRRINSRPARIVRPSPPSNQQQPVAQDTPNDLFDPASYQDVLPVEITDQIEGITVVAKEKARRYESSDVPLKTFLPYRDEYLDDMLFCEGRGLYMHSKTCPRPCCSNQAEVRCKDCFGRELLCGGCMVTEHTRHPLHRVESWTGTQFVRNTLTALGLRLQLGHRLGEPCQNHSEARELMVIDVNGIHELKVAFCGCRPVEEYRQLLQLRWWPATPLLPRTAFTFNLLRQFHYQNLQGNITAFDFYRSLEFLTDGRLSSAIP</sequence>
<name>A0ACC1RWH5_9APHY</name>
<proteinExistence type="predicted"/>
<organism evidence="1 2">
    <name type="scientific">Phlebia brevispora</name>
    <dbReference type="NCBI Taxonomy" id="194682"/>
    <lineage>
        <taxon>Eukaryota</taxon>
        <taxon>Fungi</taxon>
        <taxon>Dikarya</taxon>
        <taxon>Basidiomycota</taxon>
        <taxon>Agaricomycotina</taxon>
        <taxon>Agaricomycetes</taxon>
        <taxon>Polyporales</taxon>
        <taxon>Meruliaceae</taxon>
        <taxon>Phlebia</taxon>
    </lineage>
</organism>
<reference evidence="1" key="1">
    <citation type="submission" date="2022-07" db="EMBL/GenBank/DDBJ databases">
        <title>Genome Sequence of Phlebia brevispora.</title>
        <authorList>
            <person name="Buettner E."/>
        </authorList>
    </citation>
    <scope>NUCLEOTIDE SEQUENCE</scope>
    <source>
        <strain evidence="1">MPL23</strain>
    </source>
</reference>
<dbReference type="Proteomes" id="UP001148662">
    <property type="component" value="Unassembled WGS sequence"/>
</dbReference>
<keyword evidence="2" id="KW-1185">Reference proteome</keyword>
<gene>
    <name evidence="1" type="ORF">NM688_g8162</name>
</gene>
<comment type="caution">
    <text evidence="1">The sequence shown here is derived from an EMBL/GenBank/DDBJ whole genome shotgun (WGS) entry which is preliminary data.</text>
</comment>
<dbReference type="EMBL" id="JANHOG010002108">
    <property type="protein sequence ID" value="KAJ3527182.1"/>
    <property type="molecule type" value="Genomic_DNA"/>
</dbReference>
<accession>A0ACC1RWH5</accession>
<evidence type="ECO:0000313" key="1">
    <source>
        <dbReference type="EMBL" id="KAJ3527182.1"/>
    </source>
</evidence>
<protein>
    <submittedName>
        <fullName evidence="1">Uncharacterized protein</fullName>
    </submittedName>
</protein>
<evidence type="ECO:0000313" key="2">
    <source>
        <dbReference type="Proteomes" id="UP001148662"/>
    </source>
</evidence>